<evidence type="ECO:0000313" key="2">
    <source>
        <dbReference type="Proteomes" id="UP000595814"/>
    </source>
</evidence>
<proteinExistence type="predicted"/>
<dbReference type="EMBL" id="CP066744">
    <property type="protein sequence ID" value="QQK07633.1"/>
    <property type="molecule type" value="Genomic_DNA"/>
</dbReference>
<evidence type="ECO:0000313" key="1">
    <source>
        <dbReference type="EMBL" id="QQK07633.1"/>
    </source>
</evidence>
<reference evidence="1 2" key="1">
    <citation type="journal article" date="2022" name="Int. J. Syst. Evol. Microbiol.">
        <title>Miniphocaeibacter halophilus sp. nov., an ammonium-tolerant acetate-producing bacterium isolated from a biogas system.</title>
        <authorList>
            <person name="Schnurer A."/>
            <person name="Singh A."/>
            <person name="Bi S."/>
            <person name="Qiao W."/>
            <person name="Westerholm M."/>
        </authorList>
    </citation>
    <scope>NUCLEOTIDE SEQUENCE [LARGE SCALE GENOMIC DNA]</scope>
    <source>
        <strain evidence="1 2">AMB_01</strain>
    </source>
</reference>
<dbReference type="Proteomes" id="UP000595814">
    <property type="component" value="Chromosome"/>
</dbReference>
<organism evidence="1 2">
    <name type="scientific">Miniphocaeibacter halophilus</name>
    <dbReference type="NCBI Taxonomy" id="2931922"/>
    <lineage>
        <taxon>Bacteria</taxon>
        <taxon>Bacillati</taxon>
        <taxon>Bacillota</taxon>
        <taxon>Tissierellia</taxon>
        <taxon>Tissierellales</taxon>
        <taxon>Peptoniphilaceae</taxon>
        <taxon>Miniphocaeibacter</taxon>
    </lineage>
</organism>
<protein>
    <submittedName>
        <fullName evidence="1">Transcription termination/antitermination protein NusA</fullName>
    </submittedName>
</protein>
<accession>A0AC61MQJ0</accession>
<gene>
    <name evidence="1" type="primary">nusA</name>
    <name evidence="1" type="ORF">JFY71_10110</name>
</gene>
<keyword evidence="2" id="KW-1185">Reference proteome</keyword>
<name>A0AC61MQJ0_9FIRM</name>
<sequence length="373" mass="42009">MNQEFINALNEIERNKGISSDVIIDALEKALIKSYEKNFDDNANVSVSVSRDTGEAKIYSIKTIVEDVDNKITEISLDEARLINNNLNIGDEVTIEVTPKNFGRIAAQTARNIVIQKIKDAEREIVYNEFINREKEIITGIIQRIDHGIIYVDLGKVEGIVPLSEQIPNEEYKVNDRYKFYIKEVKNTTKGAQVILSRTDTGLVKRLLELEVPEIHDGIVEIFSISREAGSRTKLAVFTRDENIDPVGACVGFKGTRVKAIVDELNGEKLDIIIWDKDIKVFLANSLSPAEVLKVFVNEKEKIARIIVDSGQLSLAIGKEGQNARLAAKLTNWKIDIKGTEQYLEGIQNKNIVAEFPEEEEYINDLLGDFDEN</sequence>